<evidence type="ECO:0000313" key="8">
    <source>
        <dbReference type="Proteomes" id="UP000594262"/>
    </source>
</evidence>
<comment type="similarity">
    <text evidence="1">Belongs to the PDGF/VEGF growth factor family.</text>
</comment>
<dbReference type="PANTHER" id="PTHR11633:SF1">
    <property type="entry name" value="LD28763P"/>
    <property type="match status" value="1"/>
</dbReference>
<dbReference type="SUPFAM" id="SSF57501">
    <property type="entry name" value="Cystine-knot cytokines"/>
    <property type="match status" value="1"/>
</dbReference>
<keyword evidence="2" id="KW-0339">Growth factor</keyword>
<dbReference type="AlphaFoldDB" id="A0A7M5XDR1"/>
<name>A0A7M5XDR1_9CNID</name>
<feature type="compositionally biased region" description="Acidic residues" evidence="4">
    <location>
        <begin position="78"/>
        <end position="94"/>
    </location>
</feature>
<accession>A0A7M5XDR1</accession>
<dbReference type="GO" id="GO:0070851">
    <property type="term" value="F:growth factor receptor binding"/>
    <property type="evidence" value="ECO:0007669"/>
    <property type="project" value="TreeGrafter"/>
</dbReference>
<dbReference type="PROSITE" id="PS50278">
    <property type="entry name" value="PDGF_2"/>
    <property type="match status" value="1"/>
</dbReference>
<keyword evidence="3" id="KW-0497">Mitogen</keyword>
<dbReference type="Gene3D" id="2.10.90.10">
    <property type="entry name" value="Cystine-knot cytokines"/>
    <property type="match status" value="1"/>
</dbReference>
<proteinExistence type="inferred from homology"/>
<dbReference type="RefSeq" id="XP_066921861.1">
    <property type="nucleotide sequence ID" value="XM_067065760.1"/>
</dbReference>
<dbReference type="GO" id="GO:0008284">
    <property type="term" value="P:positive regulation of cell population proliferation"/>
    <property type="evidence" value="ECO:0007669"/>
    <property type="project" value="TreeGrafter"/>
</dbReference>
<dbReference type="GeneID" id="136809242"/>
<evidence type="ECO:0000256" key="1">
    <source>
        <dbReference type="ARBA" id="ARBA00006686"/>
    </source>
</evidence>
<feature type="domain" description="Platelet-derived growth factor (PDGF) family profile" evidence="6">
    <location>
        <begin position="183"/>
        <end position="254"/>
    </location>
</feature>
<evidence type="ECO:0000256" key="4">
    <source>
        <dbReference type="SAM" id="MobiDB-lite"/>
    </source>
</evidence>
<dbReference type="GO" id="GO:0008083">
    <property type="term" value="F:growth factor activity"/>
    <property type="evidence" value="ECO:0007669"/>
    <property type="project" value="UniProtKB-KW"/>
</dbReference>
<dbReference type="Proteomes" id="UP000594262">
    <property type="component" value="Unplaced"/>
</dbReference>
<dbReference type="Pfam" id="PF00341">
    <property type="entry name" value="PDGF"/>
    <property type="match status" value="1"/>
</dbReference>
<evidence type="ECO:0000256" key="3">
    <source>
        <dbReference type="ARBA" id="ARBA00023246"/>
    </source>
</evidence>
<evidence type="ECO:0000256" key="2">
    <source>
        <dbReference type="ARBA" id="ARBA00023030"/>
    </source>
</evidence>
<evidence type="ECO:0000313" key="7">
    <source>
        <dbReference type="EnsemblMetazoa" id="CLYHEMP021872.1"/>
    </source>
</evidence>
<keyword evidence="8" id="KW-1185">Reference proteome</keyword>
<sequence>MALQTICISILILLVMNLTFTQNRRLEDEFWQEGEGDFPRGETMIERLDDITNEVRDIREGLRDSPIDEQSDSYGDNSNDDENYGDNNEEDNDVEELKKDAMIKKAKKASSKHIQYEDPKLTKYKAFLMKLSQVNDYEDFKRTFKVREPVTFKRTNQIPMAPMKVPECDKQAPKLVTMPIDFTSSTHYIYPDCLEVKRCTNVGCCKLPNQECGGKTKIKKQVRVYKIDHSTHAVDFHTVSYEDDDVCGCTCKTKADDCKSPHVLDSTTCRCECPLKPKTDCGVNKQWSSFYCACVCTDKNPTCDPNEVWDINNCKCEKATPPTCPSATILDSKICRCR</sequence>
<keyword evidence="5" id="KW-0732">Signal</keyword>
<evidence type="ECO:0000259" key="6">
    <source>
        <dbReference type="PROSITE" id="PS50278"/>
    </source>
</evidence>
<evidence type="ECO:0000256" key="5">
    <source>
        <dbReference type="SAM" id="SignalP"/>
    </source>
</evidence>
<dbReference type="GO" id="GO:0051781">
    <property type="term" value="P:positive regulation of cell division"/>
    <property type="evidence" value="ECO:0007669"/>
    <property type="project" value="UniProtKB-KW"/>
</dbReference>
<organism evidence="7 8">
    <name type="scientific">Clytia hemisphaerica</name>
    <dbReference type="NCBI Taxonomy" id="252671"/>
    <lineage>
        <taxon>Eukaryota</taxon>
        <taxon>Metazoa</taxon>
        <taxon>Cnidaria</taxon>
        <taxon>Hydrozoa</taxon>
        <taxon>Hydroidolina</taxon>
        <taxon>Leptothecata</taxon>
        <taxon>Obeliida</taxon>
        <taxon>Clytiidae</taxon>
        <taxon>Clytia</taxon>
    </lineage>
</organism>
<dbReference type="EnsemblMetazoa" id="CLYHEMT021872.1">
    <property type="protein sequence ID" value="CLYHEMP021872.1"/>
    <property type="gene ID" value="CLYHEMG021872"/>
</dbReference>
<feature type="signal peptide" evidence="5">
    <location>
        <begin position="1"/>
        <end position="21"/>
    </location>
</feature>
<reference evidence="7" key="1">
    <citation type="submission" date="2021-01" db="UniProtKB">
        <authorList>
            <consortium name="EnsemblMetazoa"/>
        </authorList>
    </citation>
    <scope>IDENTIFICATION</scope>
</reference>
<dbReference type="PANTHER" id="PTHR11633">
    <property type="entry name" value="PLATELET-DERIVED GROWTH FACTOR"/>
    <property type="match status" value="1"/>
</dbReference>
<dbReference type="InterPro" id="IPR000072">
    <property type="entry name" value="PDGF/VEGF_dom"/>
</dbReference>
<feature type="region of interest" description="Disordered" evidence="4">
    <location>
        <begin position="60"/>
        <end position="94"/>
    </location>
</feature>
<feature type="chain" id="PRO_5029573589" description="Platelet-derived growth factor (PDGF) family profile domain-containing protein" evidence="5">
    <location>
        <begin position="22"/>
        <end position="338"/>
    </location>
</feature>
<dbReference type="InterPro" id="IPR029034">
    <property type="entry name" value="Cystine-knot_cytokine"/>
</dbReference>
<protein>
    <recommendedName>
        <fullName evidence="6">Platelet-derived growth factor (PDGF) family profile domain-containing protein</fullName>
    </recommendedName>
</protein>
<dbReference type="GO" id="GO:0016020">
    <property type="term" value="C:membrane"/>
    <property type="evidence" value="ECO:0007669"/>
    <property type="project" value="InterPro"/>
</dbReference>
<dbReference type="GO" id="GO:0005615">
    <property type="term" value="C:extracellular space"/>
    <property type="evidence" value="ECO:0007669"/>
    <property type="project" value="TreeGrafter"/>
</dbReference>